<dbReference type="Gene3D" id="3.10.20.70">
    <property type="entry name" value="Glutamine synthetase, N-terminal domain"/>
    <property type="match status" value="1"/>
</dbReference>
<name>A0A2N8TAI1_9ACTN</name>
<organism evidence="3 4">
    <name type="scientific">Streptomyces cahuitamycinicus</name>
    <dbReference type="NCBI Taxonomy" id="2070367"/>
    <lineage>
        <taxon>Bacteria</taxon>
        <taxon>Bacillati</taxon>
        <taxon>Actinomycetota</taxon>
        <taxon>Actinomycetes</taxon>
        <taxon>Kitasatosporales</taxon>
        <taxon>Streptomycetaceae</taxon>
        <taxon>Streptomyces</taxon>
    </lineage>
</organism>
<dbReference type="Proteomes" id="UP000235943">
    <property type="component" value="Unassembled WGS sequence"/>
</dbReference>
<keyword evidence="4" id="KW-1185">Reference proteome</keyword>
<evidence type="ECO:0000259" key="2">
    <source>
        <dbReference type="PROSITE" id="PS51986"/>
    </source>
</evidence>
<dbReference type="AlphaFoldDB" id="A0A2N8TAI1"/>
<reference evidence="3 4" key="1">
    <citation type="submission" date="2018-01" db="EMBL/GenBank/DDBJ databases">
        <title>Draft genome sequence of Streptomyces sp. 13K301.</title>
        <authorList>
            <person name="Sahin N."/>
            <person name="Saygin H."/>
            <person name="Ay H."/>
        </authorList>
    </citation>
    <scope>NUCLEOTIDE SEQUENCE [LARGE SCALE GENOMIC DNA]</scope>
    <source>
        <strain evidence="3 4">13K301</strain>
    </source>
</reference>
<evidence type="ECO:0000313" key="3">
    <source>
        <dbReference type="EMBL" id="PNG16042.1"/>
    </source>
</evidence>
<evidence type="ECO:0000256" key="1">
    <source>
        <dbReference type="PROSITE-ProRule" id="PRU01330"/>
    </source>
</evidence>
<proteinExistence type="inferred from homology"/>
<protein>
    <submittedName>
        <fullName evidence="3">Glutamine synthetase</fullName>
    </submittedName>
</protein>
<dbReference type="EMBL" id="POUC01000988">
    <property type="protein sequence ID" value="PNG16042.1"/>
    <property type="molecule type" value="Genomic_DNA"/>
</dbReference>
<accession>A0A2N8TAI1</accession>
<feature type="non-terminal residue" evidence="3">
    <location>
        <position position="126"/>
    </location>
</feature>
<comment type="similarity">
    <text evidence="1">Belongs to the glutamine synthetase family.</text>
</comment>
<dbReference type="InterPro" id="IPR008147">
    <property type="entry name" value="Gln_synt_N"/>
</dbReference>
<dbReference type="PROSITE" id="PS51986">
    <property type="entry name" value="GS_BETA_GRASP"/>
    <property type="match status" value="1"/>
</dbReference>
<dbReference type="SUPFAM" id="SSF54368">
    <property type="entry name" value="Glutamine synthetase, N-terminal domain"/>
    <property type="match status" value="1"/>
</dbReference>
<dbReference type="InterPro" id="IPR036651">
    <property type="entry name" value="Gln_synt_N_sf"/>
</dbReference>
<dbReference type="GO" id="GO:0004356">
    <property type="term" value="F:glutamine synthetase activity"/>
    <property type="evidence" value="ECO:0007669"/>
    <property type="project" value="InterPro"/>
</dbReference>
<feature type="domain" description="GS beta-grasp" evidence="2">
    <location>
        <begin position="30"/>
        <end position="126"/>
    </location>
</feature>
<comment type="caution">
    <text evidence="3">The sequence shown here is derived from an EMBL/GenBank/DDBJ whole genome shotgun (WGS) entry which is preliminary data.</text>
</comment>
<evidence type="ECO:0000313" key="4">
    <source>
        <dbReference type="Proteomes" id="UP000235943"/>
    </source>
</evidence>
<gene>
    <name evidence="3" type="ORF">C1J00_44220</name>
</gene>
<sequence length="126" mass="13959">MGSSFIAANGLWTQHQEEAAAKLVAQLDDLNLRQVRISWGDQHGILRGETLEVDAFRSALKEGKDFQTATLIFDSTNNPVVPPFEADGFGDKRLTGLPDAVLVPDPTTFRVLPWADRTGWVLSEMY</sequence>
<dbReference type="GO" id="GO:0006542">
    <property type="term" value="P:glutamine biosynthetic process"/>
    <property type="evidence" value="ECO:0007669"/>
    <property type="project" value="InterPro"/>
</dbReference>